<comment type="caution">
    <text evidence="1">The sequence shown here is derived from an EMBL/GenBank/DDBJ whole genome shotgun (WGS) entry which is preliminary data.</text>
</comment>
<dbReference type="GeneID" id="87862054"/>
<dbReference type="AlphaFoldDB" id="A0AAE0JCH3"/>
<proteinExistence type="predicted"/>
<dbReference type="EMBL" id="JAUEPP010000006">
    <property type="protein sequence ID" value="KAK3340790.1"/>
    <property type="molecule type" value="Genomic_DNA"/>
</dbReference>
<gene>
    <name evidence="1" type="ORF">B0H65DRAFT_430764</name>
</gene>
<keyword evidence="2" id="KW-1185">Reference proteome</keyword>
<name>A0AAE0JCH3_9PEZI</name>
<evidence type="ECO:0000313" key="2">
    <source>
        <dbReference type="Proteomes" id="UP001278500"/>
    </source>
</evidence>
<evidence type="ECO:0000313" key="1">
    <source>
        <dbReference type="EMBL" id="KAK3340790.1"/>
    </source>
</evidence>
<accession>A0AAE0JCH3</accession>
<sequence length="79" mass="9364">FLANFEDEEDLYYKFTRKATLLSYNKNFVPFKIYSKKRAKKVRRGSNLLIKFILSNKGINILSELPIIYLYLIGVKVRV</sequence>
<dbReference type="RefSeq" id="XP_062679732.1">
    <property type="nucleotide sequence ID" value="XM_062824900.1"/>
</dbReference>
<organism evidence="1 2">
    <name type="scientific">Neurospora tetraspora</name>
    <dbReference type="NCBI Taxonomy" id="94610"/>
    <lineage>
        <taxon>Eukaryota</taxon>
        <taxon>Fungi</taxon>
        <taxon>Dikarya</taxon>
        <taxon>Ascomycota</taxon>
        <taxon>Pezizomycotina</taxon>
        <taxon>Sordariomycetes</taxon>
        <taxon>Sordariomycetidae</taxon>
        <taxon>Sordariales</taxon>
        <taxon>Sordariaceae</taxon>
        <taxon>Neurospora</taxon>
    </lineage>
</organism>
<feature type="non-terminal residue" evidence="1">
    <location>
        <position position="1"/>
    </location>
</feature>
<reference evidence="1" key="2">
    <citation type="submission" date="2023-06" db="EMBL/GenBank/DDBJ databases">
        <authorList>
            <consortium name="Lawrence Berkeley National Laboratory"/>
            <person name="Haridas S."/>
            <person name="Hensen N."/>
            <person name="Bonometti L."/>
            <person name="Westerberg I."/>
            <person name="Brannstrom I.O."/>
            <person name="Guillou S."/>
            <person name="Cros-Aarteil S."/>
            <person name="Calhoun S."/>
            <person name="Kuo A."/>
            <person name="Mondo S."/>
            <person name="Pangilinan J."/>
            <person name="Riley R."/>
            <person name="Labutti K."/>
            <person name="Andreopoulos B."/>
            <person name="Lipzen A."/>
            <person name="Chen C."/>
            <person name="Yanf M."/>
            <person name="Daum C."/>
            <person name="Ng V."/>
            <person name="Clum A."/>
            <person name="Steindorff A."/>
            <person name="Ohm R."/>
            <person name="Martin F."/>
            <person name="Silar P."/>
            <person name="Natvig D."/>
            <person name="Lalanne C."/>
            <person name="Gautier V."/>
            <person name="Ament-Velasquez S.L."/>
            <person name="Kruys A."/>
            <person name="Hutchinson M.I."/>
            <person name="Powell A.J."/>
            <person name="Barry K."/>
            <person name="Miller A.N."/>
            <person name="Grigoriev I.V."/>
            <person name="Debuchy R."/>
            <person name="Gladieux P."/>
            <person name="Thoren M.H."/>
            <person name="Johannesson H."/>
        </authorList>
    </citation>
    <scope>NUCLEOTIDE SEQUENCE</scope>
    <source>
        <strain evidence="1">CBS 560.94</strain>
    </source>
</reference>
<reference evidence="1" key="1">
    <citation type="journal article" date="2023" name="Mol. Phylogenet. Evol.">
        <title>Genome-scale phylogeny and comparative genomics of the fungal order Sordariales.</title>
        <authorList>
            <person name="Hensen N."/>
            <person name="Bonometti L."/>
            <person name="Westerberg I."/>
            <person name="Brannstrom I.O."/>
            <person name="Guillou S."/>
            <person name="Cros-Aarteil S."/>
            <person name="Calhoun S."/>
            <person name="Haridas S."/>
            <person name="Kuo A."/>
            <person name="Mondo S."/>
            <person name="Pangilinan J."/>
            <person name="Riley R."/>
            <person name="LaButti K."/>
            <person name="Andreopoulos B."/>
            <person name="Lipzen A."/>
            <person name="Chen C."/>
            <person name="Yan M."/>
            <person name="Daum C."/>
            <person name="Ng V."/>
            <person name="Clum A."/>
            <person name="Steindorff A."/>
            <person name="Ohm R.A."/>
            <person name="Martin F."/>
            <person name="Silar P."/>
            <person name="Natvig D.O."/>
            <person name="Lalanne C."/>
            <person name="Gautier V."/>
            <person name="Ament-Velasquez S.L."/>
            <person name="Kruys A."/>
            <person name="Hutchinson M.I."/>
            <person name="Powell A.J."/>
            <person name="Barry K."/>
            <person name="Miller A.N."/>
            <person name="Grigoriev I.V."/>
            <person name="Debuchy R."/>
            <person name="Gladieux P."/>
            <person name="Hiltunen Thoren M."/>
            <person name="Johannesson H."/>
        </authorList>
    </citation>
    <scope>NUCLEOTIDE SEQUENCE</scope>
    <source>
        <strain evidence="1">CBS 560.94</strain>
    </source>
</reference>
<dbReference type="Proteomes" id="UP001278500">
    <property type="component" value="Unassembled WGS sequence"/>
</dbReference>
<protein>
    <submittedName>
        <fullName evidence="1">Uncharacterized protein</fullName>
    </submittedName>
</protein>